<evidence type="ECO:0000259" key="9">
    <source>
        <dbReference type="Pfam" id="PF20451"/>
    </source>
</evidence>
<keyword evidence="12" id="KW-1185">Reference proteome</keyword>
<reference evidence="11 12" key="1">
    <citation type="submission" date="2024-11" db="EMBL/GenBank/DDBJ databases">
        <title>A near-complete genome assembly of Cinchona calisaya.</title>
        <authorList>
            <person name="Lian D.C."/>
            <person name="Zhao X.W."/>
            <person name="Wei L."/>
        </authorList>
    </citation>
    <scope>NUCLEOTIDE SEQUENCE [LARGE SCALE GENOMIC DNA]</scope>
    <source>
        <tissue evidence="11">Nenye</tissue>
    </source>
</reference>
<sequence>MQTCEPRCLELQFRKQLALRVLTGLEIKGKENTPCEVALIDPVTDKVVDSGPEASITVEIVALRADFGDVHQGAGWTSEEFNENIVRERKDIFVNRDEKPDRKTKKMLLLGRNVLLKLNRGSGHLRDIMFRHYTDWMRLSKLKLGARIHGPTLSGMRIKEAVSEAFHVEDRRNTYYKKLPLPSLTDEVWRLKNIGRNGAFHRRLSMEGVKTVKDFLTLYFVDQTKLRKILMTSMSDRMLEITVNHARTCVLDKKLYLYYPSGSEHKKGVVFNVVGEVMGFVSDCQYITNDKMSETEKAHARDLVAAAYTHWADVVSINDEASLTDGSLFLSNPPMLVTSDVVFPEACGFSFPDTEFLDYSSMDLTGVGFDRPMSSLGKVENDTDFIDPAFCEDGHQQMFDLEYIPRGSTLGASTDMQMTVSGFIVNTDLIDKAHRRWKMLFSVLRWFSIGRIAARKSSFI</sequence>
<evidence type="ECO:0000256" key="2">
    <source>
        <dbReference type="ARBA" id="ARBA00007214"/>
    </source>
</evidence>
<evidence type="ECO:0000256" key="6">
    <source>
        <dbReference type="ARBA" id="ARBA00023163"/>
    </source>
</evidence>
<dbReference type="Pfam" id="PF20451">
    <property type="entry name" value="Calmod_bind_M"/>
    <property type="match status" value="1"/>
</dbReference>
<dbReference type="InterPro" id="IPR046829">
    <property type="entry name" value="Calmod_bind_C"/>
</dbReference>
<accession>A0ABD2Z1C6</accession>
<evidence type="ECO:0000313" key="12">
    <source>
        <dbReference type="Proteomes" id="UP001630127"/>
    </source>
</evidence>
<dbReference type="GO" id="GO:0005634">
    <property type="term" value="C:nucleus"/>
    <property type="evidence" value="ECO:0007669"/>
    <property type="project" value="UniProtKB-SubCell"/>
</dbReference>
<evidence type="ECO:0008006" key="13">
    <source>
        <dbReference type="Google" id="ProtNLM"/>
    </source>
</evidence>
<comment type="similarity">
    <text evidence="2">Belongs to the plant ACBP60 protein family.</text>
</comment>
<keyword evidence="5" id="KW-0010">Activator</keyword>
<dbReference type="Pfam" id="PF20452">
    <property type="entry name" value="Calmod_bind_C"/>
    <property type="match status" value="1"/>
</dbReference>
<proteinExistence type="inferred from homology"/>
<dbReference type="Proteomes" id="UP001630127">
    <property type="component" value="Unassembled WGS sequence"/>
</dbReference>
<feature type="domain" description="Calmodulin binding protein C-terminal" evidence="10">
    <location>
        <begin position="254"/>
        <end position="316"/>
    </location>
</feature>
<keyword evidence="3" id="KW-0805">Transcription regulation</keyword>
<dbReference type="PANTHER" id="PTHR31713">
    <property type="entry name" value="OS02G0177800 PROTEIN"/>
    <property type="match status" value="1"/>
</dbReference>
<keyword evidence="6" id="KW-0804">Transcription</keyword>
<evidence type="ECO:0000256" key="1">
    <source>
        <dbReference type="ARBA" id="ARBA00004123"/>
    </source>
</evidence>
<dbReference type="PANTHER" id="PTHR31713:SF14">
    <property type="entry name" value="CALMODULIN-BINDING PROTEIN 60 A"/>
    <property type="match status" value="1"/>
</dbReference>
<dbReference type="InterPro" id="IPR012416">
    <property type="entry name" value="CBP60"/>
</dbReference>
<gene>
    <name evidence="11" type="ORF">ACH5RR_025646</name>
</gene>
<keyword evidence="7" id="KW-0539">Nucleus</keyword>
<dbReference type="GO" id="GO:0003677">
    <property type="term" value="F:DNA binding"/>
    <property type="evidence" value="ECO:0007669"/>
    <property type="project" value="UniProtKB-KW"/>
</dbReference>
<comment type="caution">
    <text evidence="11">The sequence shown here is derived from an EMBL/GenBank/DDBJ whole genome shotgun (WGS) entry which is preliminary data.</text>
</comment>
<dbReference type="InterPro" id="IPR046830">
    <property type="entry name" value="Calmod_bind_M"/>
</dbReference>
<feature type="domain" description="Calmodulin binding protein-like N-terminal" evidence="8">
    <location>
        <begin position="9"/>
        <end position="171"/>
    </location>
</feature>
<name>A0ABD2Z1C6_9GENT</name>
<protein>
    <recommendedName>
        <fullName evidence="13">Calmodulin-binding protein</fullName>
    </recommendedName>
</protein>
<evidence type="ECO:0000256" key="3">
    <source>
        <dbReference type="ARBA" id="ARBA00023015"/>
    </source>
</evidence>
<comment type="subcellular location">
    <subcellularLocation>
        <location evidence="1">Nucleus</location>
    </subcellularLocation>
</comment>
<dbReference type="AlphaFoldDB" id="A0ABD2Z1C6"/>
<evidence type="ECO:0000313" key="11">
    <source>
        <dbReference type="EMBL" id="KAL3512929.1"/>
    </source>
</evidence>
<organism evidence="11 12">
    <name type="scientific">Cinchona calisaya</name>
    <dbReference type="NCBI Taxonomy" id="153742"/>
    <lineage>
        <taxon>Eukaryota</taxon>
        <taxon>Viridiplantae</taxon>
        <taxon>Streptophyta</taxon>
        <taxon>Embryophyta</taxon>
        <taxon>Tracheophyta</taxon>
        <taxon>Spermatophyta</taxon>
        <taxon>Magnoliopsida</taxon>
        <taxon>eudicotyledons</taxon>
        <taxon>Gunneridae</taxon>
        <taxon>Pentapetalae</taxon>
        <taxon>asterids</taxon>
        <taxon>lamiids</taxon>
        <taxon>Gentianales</taxon>
        <taxon>Rubiaceae</taxon>
        <taxon>Cinchonoideae</taxon>
        <taxon>Cinchoneae</taxon>
        <taxon>Cinchona</taxon>
    </lineage>
</organism>
<evidence type="ECO:0000259" key="8">
    <source>
        <dbReference type="Pfam" id="PF07887"/>
    </source>
</evidence>
<dbReference type="InterPro" id="IPR046831">
    <property type="entry name" value="Calmodulin_bind_N"/>
</dbReference>
<evidence type="ECO:0000256" key="4">
    <source>
        <dbReference type="ARBA" id="ARBA00023125"/>
    </source>
</evidence>
<keyword evidence="4" id="KW-0238">DNA-binding</keyword>
<evidence type="ECO:0000259" key="10">
    <source>
        <dbReference type="Pfam" id="PF20452"/>
    </source>
</evidence>
<dbReference type="Pfam" id="PF07887">
    <property type="entry name" value="Calmodulin_bind"/>
    <property type="match status" value="1"/>
</dbReference>
<feature type="domain" description="Calmodulin binding protein central" evidence="9">
    <location>
        <begin position="184"/>
        <end position="249"/>
    </location>
</feature>
<evidence type="ECO:0000256" key="7">
    <source>
        <dbReference type="ARBA" id="ARBA00023242"/>
    </source>
</evidence>
<evidence type="ECO:0000256" key="5">
    <source>
        <dbReference type="ARBA" id="ARBA00023159"/>
    </source>
</evidence>
<dbReference type="EMBL" id="JBJUIK010000011">
    <property type="protein sequence ID" value="KAL3512929.1"/>
    <property type="molecule type" value="Genomic_DNA"/>
</dbReference>